<organism evidence="12 13">
    <name type="scientific">Candidatus Bacteroides avicola</name>
    <dbReference type="NCBI Taxonomy" id="2838468"/>
    <lineage>
        <taxon>Bacteria</taxon>
        <taxon>Pseudomonadati</taxon>
        <taxon>Bacteroidota</taxon>
        <taxon>Bacteroidia</taxon>
        <taxon>Bacteroidales</taxon>
        <taxon>Bacteroidaceae</taxon>
        <taxon>Bacteroides</taxon>
    </lineage>
</organism>
<dbReference type="HAMAP" id="MF_01201">
    <property type="entry name" value="Ala_racemase"/>
    <property type="match status" value="1"/>
</dbReference>
<reference evidence="12" key="1">
    <citation type="journal article" date="2021" name="PeerJ">
        <title>Extensive microbial diversity within the chicken gut microbiome revealed by metagenomics and culture.</title>
        <authorList>
            <person name="Gilroy R."/>
            <person name="Ravi A."/>
            <person name="Getino M."/>
            <person name="Pursley I."/>
            <person name="Horton D.L."/>
            <person name="Alikhan N.F."/>
            <person name="Baker D."/>
            <person name="Gharbi K."/>
            <person name="Hall N."/>
            <person name="Watson M."/>
            <person name="Adriaenssens E.M."/>
            <person name="Foster-Nyarko E."/>
            <person name="Jarju S."/>
            <person name="Secka A."/>
            <person name="Antonio M."/>
            <person name="Oren A."/>
            <person name="Chaudhuri R.R."/>
            <person name="La Ragione R."/>
            <person name="Hildebrand F."/>
            <person name="Pallen M.J."/>
        </authorList>
    </citation>
    <scope>NUCLEOTIDE SEQUENCE</scope>
    <source>
        <strain evidence="12">ChiHjej12B11-9795</strain>
    </source>
</reference>
<comment type="cofactor">
    <cofactor evidence="2 8 9">
        <name>pyridoxal 5'-phosphate</name>
        <dbReference type="ChEBI" id="CHEBI:597326"/>
    </cofactor>
</comment>
<dbReference type="Gene3D" id="3.20.20.10">
    <property type="entry name" value="Alanine racemase"/>
    <property type="match status" value="1"/>
</dbReference>
<dbReference type="InterPro" id="IPR009006">
    <property type="entry name" value="Ala_racemase/Decarboxylase_C"/>
</dbReference>
<evidence type="ECO:0000256" key="7">
    <source>
        <dbReference type="ARBA" id="ARBA00023235"/>
    </source>
</evidence>
<dbReference type="GO" id="GO:0030632">
    <property type="term" value="P:D-alanine biosynthetic process"/>
    <property type="evidence" value="ECO:0007669"/>
    <property type="project" value="UniProtKB-UniRule"/>
</dbReference>
<feature type="active site" description="Proton acceptor; specific for L-alanine" evidence="8">
    <location>
        <position position="726"/>
    </location>
</feature>
<dbReference type="InterPro" id="IPR036615">
    <property type="entry name" value="Mur_ligase_C_dom_sf"/>
</dbReference>
<evidence type="ECO:0000256" key="10">
    <source>
        <dbReference type="PIRSR" id="PIRSR600821-52"/>
    </source>
</evidence>
<dbReference type="NCBIfam" id="TIGR00492">
    <property type="entry name" value="alr"/>
    <property type="match status" value="1"/>
</dbReference>
<feature type="active site" description="Proton acceptor; specific for D-alanine" evidence="8">
    <location>
        <position position="502"/>
    </location>
</feature>
<gene>
    <name evidence="12" type="ORF">H9950_05680</name>
</gene>
<dbReference type="AlphaFoldDB" id="A0A9D2KWB8"/>
<feature type="domain" description="Alanine racemase C-terminal" evidence="11">
    <location>
        <begin position="705"/>
        <end position="829"/>
    </location>
</feature>
<comment type="similarity">
    <text evidence="8">Belongs to the alanine racemase family.</text>
</comment>
<dbReference type="Gene3D" id="3.40.1390.10">
    <property type="entry name" value="MurE/MurF, N-terminal domain"/>
    <property type="match status" value="1"/>
</dbReference>
<dbReference type="SUPFAM" id="SSF53244">
    <property type="entry name" value="MurD-like peptide ligases, peptide-binding domain"/>
    <property type="match status" value="1"/>
</dbReference>
<evidence type="ECO:0000259" key="11">
    <source>
        <dbReference type="SMART" id="SM01005"/>
    </source>
</evidence>
<keyword evidence="5" id="KW-0067">ATP-binding</keyword>
<dbReference type="InterPro" id="IPR036565">
    <property type="entry name" value="Mur-like_cat_sf"/>
</dbReference>
<evidence type="ECO:0000313" key="13">
    <source>
        <dbReference type="Proteomes" id="UP000823862"/>
    </source>
</evidence>
<dbReference type="PANTHER" id="PTHR43024:SF1">
    <property type="entry name" value="UDP-N-ACETYLMURAMOYL-TRIPEPTIDE--D-ALANYL-D-ALANINE LIGASE"/>
    <property type="match status" value="1"/>
</dbReference>
<comment type="function">
    <text evidence="8">Catalyzes the interconversion of L-alanine and D-alanine. May also act on other amino acids.</text>
</comment>
<evidence type="ECO:0000313" key="12">
    <source>
        <dbReference type="EMBL" id="HJA85670.1"/>
    </source>
</evidence>
<keyword evidence="3 12" id="KW-0436">Ligase</keyword>
<feature type="binding site" evidence="8 10">
    <location>
        <position position="600"/>
    </location>
    <ligand>
        <name>substrate</name>
    </ligand>
</feature>
<dbReference type="EMBL" id="DWZI01000033">
    <property type="protein sequence ID" value="HJA85670.1"/>
    <property type="molecule type" value="Genomic_DNA"/>
</dbReference>
<dbReference type="SUPFAM" id="SSF50621">
    <property type="entry name" value="Alanine racemase C-terminal domain-like"/>
    <property type="match status" value="1"/>
</dbReference>
<evidence type="ECO:0000256" key="4">
    <source>
        <dbReference type="ARBA" id="ARBA00022741"/>
    </source>
</evidence>
<comment type="caution">
    <text evidence="12">The sequence shown here is derived from an EMBL/GenBank/DDBJ whole genome shotgun (WGS) entry which is preliminary data.</text>
</comment>
<dbReference type="InterPro" id="IPR013221">
    <property type="entry name" value="Mur_ligase_cen"/>
</dbReference>
<dbReference type="GO" id="GO:0008784">
    <property type="term" value="F:alanine racemase activity"/>
    <property type="evidence" value="ECO:0007669"/>
    <property type="project" value="UniProtKB-UniRule"/>
</dbReference>
<reference evidence="12" key="2">
    <citation type="submission" date="2021-04" db="EMBL/GenBank/DDBJ databases">
        <authorList>
            <person name="Gilroy R."/>
        </authorList>
    </citation>
    <scope>NUCLEOTIDE SEQUENCE</scope>
    <source>
        <strain evidence="12">ChiHjej12B11-9795</strain>
    </source>
</reference>
<comment type="pathway">
    <text evidence="8">Amino-acid biosynthesis; D-alanine biosynthesis; D-alanine from L-alanine: step 1/1.</text>
</comment>
<dbReference type="InterPro" id="IPR035911">
    <property type="entry name" value="MurE/MurF_N"/>
</dbReference>
<dbReference type="Proteomes" id="UP000823862">
    <property type="component" value="Unassembled WGS sequence"/>
</dbReference>
<feature type="binding site" evidence="8 10">
    <location>
        <position position="775"/>
    </location>
    <ligand>
        <name>substrate</name>
    </ligand>
</feature>
<accession>A0A9D2KWB8</accession>
<dbReference type="InterPro" id="IPR011079">
    <property type="entry name" value="Ala_racemase_C"/>
</dbReference>
<dbReference type="SUPFAM" id="SSF51419">
    <property type="entry name" value="PLP-binding barrel"/>
    <property type="match status" value="1"/>
</dbReference>
<dbReference type="EC" id="5.1.1.1" evidence="8"/>
<name>A0A9D2KWB8_9BACE</name>
<dbReference type="GO" id="GO:0030170">
    <property type="term" value="F:pyridoxal phosphate binding"/>
    <property type="evidence" value="ECO:0007669"/>
    <property type="project" value="UniProtKB-UniRule"/>
</dbReference>
<dbReference type="Pfam" id="PF00842">
    <property type="entry name" value="Ala_racemase_C"/>
    <property type="match status" value="1"/>
</dbReference>
<dbReference type="InterPro" id="IPR051046">
    <property type="entry name" value="MurCDEF_CellWall_CoF430Synth"/>
</dbReference>
<dbReference type="PRINTS" id="PR00992">
    <property type="entry name" value="ALARACEMASE"/>
</dbReference>
<proteinExistence type="inferred from homology"/>
<dbReference type="Gene3D" id="3.40.1190.10">
    <property type="entry name" value="Mur-like, catalytic domain"/>
    <property type="match status" value="1"/>
</dbReference>
<dbReference type="FunFam" id="3.20.20.10:FF:000002">
    <property type="entry name" value="Alanine racemase"/>
    <property type="match status" value="1"/>
</dbReference>
<dbReference type="Gene3D" id="2.40.37.10">
    <property type="entry name" value="Lyase, Ornithine Decarboxylase, Chain A, domain 1"/>
    <property type="match status" value="1"/>
</dbReference>
<dbReference type="InterPro" id="IPR001608">
    <property type="entry name" value="Ala_racemase_N"/>
</dbReference>
<dbReference type="SMART" id="SM01005">
    <property type="entry name" value="Ala_racemase_C"/>
    <property type="match status" value="1"/>
</dbReference>
<dbReference type="Gene3D" id="3.90.190.20">
    <property type="entry name" value="Mur ligase, C-terminal domain"/>
    <property type="match status" value="1"/>
</dbReference>
<comment type="catalytic activity">
    <reaction evidence="1 8">
        <text>L-alanine = D-alanine</text>
        <dbReference type="Rhea" id="RHEA:20249"/>
        <dbReference type="ChEBI" id="CHEBI:57416"/>
        <dbReference type="ChEBI" id="CHEBI:57972"/>
        <dbReference type="EC" id="5.1.1.1"/>
    </reaction>
</comment>
<dbReference type="CDD" id="cd00430">
    <property type="entry name" value="PLPDE_III_AR"/>
    <property type="match status" value="1"/>
</dbReference>
<dbReference type="GO" id="GO:0016881">
    <property type="term" value="F:acid-amino acid ligase activity"/>
    <property type="evidence" value="ECO:0007669"/>
    <property type="project" value="InterPro"/>
</dbReference>
<dbReference type="SUPFAM" id="SSF53623">
    <property type="entry name" value="MurD-like peptide ligases, catalytic domain"/>
    <property type="match status" value="1"/>
</dbReference>
<evidence type="ECO:0000256" key="2">
    <source>
        <dbReference type="ARBA" id="ARBA00001933"/>
    </source>
</evidence>
<dbReference type="GO" id="GO:0005524">
    <property type="term" value="F:ATP binding"/>
    <property type="evidence" value="ECO:0007669"/>
    <property type="project" value="UniProtKB-KW"/>
</dbReference>
<evidence type="ECO:0000256" key="1">
    <source>
        <dbReference type="ARBA" id="ARBA00000316"/>
    </source>
</evidence>
<protein>
    <recommendedName>
        <fullName evidence="8">Alanine racemase</fullName>
        <ecNumber evidence="8">5.1.1.1</ecNumber>
    </recommendedName>
</protein>
<dbReference type="Pfam" id="PF01168">
    <property type="entry name" value="Ala_racemase_N"/>
    <property type="match status" value="1"/>
</dbReference>
<sequence length="831" mass="93213">MSYSIEQISEIIGAQRVGDAPATIDWLLTDSRSLSFPEATLFFALSSKRNDGARYIPDLYIREVRNFVISRETYSLMEEEGAFGGIHPDANYLVVPHPLKALQKLAEQHRSRFQIPVIGITGSNGKTVVKEWLYQLLGPDRPTVRSPRSYNSQIGVPLSVWRLDEGAELAIFEAGISEPGEMKALESIIKPTIGILTNIGGAHQENFFSLQDKCQEKLSLFRDCDVLIYNGDDEFISSCVARSLLSAREIAWSRKDVDKPLFISKVEKKEDCTLINYRYLDMDHSYTLPFIDDASIENSLNCLAACLYLMLPPERISERMAHLEPVGMRLEVKEGRNGCLLINDSYNSDLVSLDIALDFLYRRSLTTSLKRTLILSDILETGQNAAMLYRQVAQLLEIRHVERIIGVGKELCEHAGRFGIEKAFYADTDALLRALQKGELRLENEIVLIKGARRFGFDDLAEVLEKKVHETILEVNLGAMVENLNWYRSLLNPGVKMTCMVKASAYGAGSYEIAKTLQEHRVDYLAVAVADEGSELRKAGITTNILIMNPEMTAFKTMFDYHLEPEVYSFGLLDALVREAEKQGITNYPIHIKIDTGMHRLGFLPEEIPALTECLKGQDAVIVRSVFSHLVGSDSVQFDDFTRQQIAIFEDASARLQAAFSHKILRHICNSAGIERFPEAQFDMVRLGIGLYGINPITNAVMHNVSSLYTTILQIHEVPQVDTVGYSRRGRLTRPSRIAALPIGYADGLNRHLGNGHAYCLVNGKKAPYVGNICMDVCMIDVTDIDCKEGDRVEIFGDHLPVTILSDALDTIPYEVLTSVSTRVKRVYYQD</sequence>
<dbReference type="Pfam" id="PF08245">
    <property type="entry name" value="Mur_ligase_M"/>
    <property type="match status" value="1"/>
</dbReference>
<keyword evidence="4" id="KW-0547">Nucleotide-binding</keyword>
<evidence type="ECO:0000256" key="3">
    <source>
        <dbReference type="ARBA" id="ARBA00022598"/>
    </source>
</evidence>
<dbReference type="InterPro" id="IPR029066">
    <property type="entry name" value="PLP-binding_barrel"/>
</dbReference>
<evidence type="ECO:0000256" key="8">
    <source>
        <dbReference type="HAMAP-Rule" id="MF_01201"/>
    </source>
</evidence>
<keyword evidence="7 8" id="KW-0413">Isomerase</keyword>
<dbReference type="NCBIfam" id="NF008897">
    <property type="entry name" value="PRK11930.1"/>
    <property type="match status" value="1"/>
</dbReference>
<feature type="modified residue" description="N6-(pyridoxal phosphate)lysine" evidence="8 9">
    <location>
        <position position="502"/>
    </location>
</feature>
<evidence type="ECO:0000256" key="6">
    <source>
        <dbReference type="ARBA" id="ARBA00022898"/>
    </source>
</evidence>
<evidence type="ECO:0000256" key="5">
    <source>
        <dbReference type="ARBA" id="ARBA00022840"/>
    </source>
</evidence>
<evidence type="ECO:0000256" key="9">
    <source>
        <dbReference type="PIRSR" id="PIRSR600821-50"/>
    </source>
</evidence>
<dbReference type="PANTHER" id="PTHR43024">
    <property type="entry name" value="UDP-N-ACETYLMURAMOYL-TRIPEPTIDE--D-ALANYL-D-ALANINE LIGASE"/>
    <property type="match status" value="1"/>
</dbReference>
<dbReference type="InterPro" id="IPR000821">
    <property type="entry name" value="Ala_racemase"/>
</dbReference>
<keyword evidence="6 8" id="KW-0663">Pyridoxal phosphate</keyword>
<dbReference type="SUPFAM" id="SSF63418">
    <property type="entry name" value="MurE/MurF N-terminal domain"/>
    <property type="match status" value="1"/>
</dbReference>